<accession>A0AAQ1ZM14</accession>
<name>A0AAQ1ZM14_9BACT</name>
<comment type="caution">
    <text evidence="1">The sequence shown here is derived from an EMBL/GenBank/DDBJ whole genome shotgun (WGS) entry which is preliminary data.</text>
</comment>
<sequence>MSRMMQKDWRDRQKECLHIQKKKRNFARRIRLTQKLYI</sequence>
<evidence type="ECO:0000313" key="2">
    <source>
        <dbReference type="Proteomes" id="UP000255283"/>
    </source>
</evidence>
<reference evidence="1 2" key="1">
    <citation type="submission" date="2018-06" db="EMBL/GenBank/DDBJ databases">
        <authorList>
            <consortium name="Pathogen Informatics"/>
            <person name="Doyle S."/>
        </authorList>
    </citation>
    <scope>NUCLEOTIDE SEQUENCE [LARGE SCALE GENOMIC DNA]</scope>
    <source>
        <strain evidence="1 2">NCTC13063</strain>
    </source>
</reference>
<evidence type="ECO:0000313" key="1">
    <source>
        <dbReference type="EMBL" id="SUB96751.1"/>
    </source>
</evidence>
<dbReference type="Proteomes" id="UP000255283">
    <property type="component" value="Unassembled WGS sequence"/>
</dbReference>
<gene>
    <name evidence="1" type="ORF">NCTC13063_02522</name>
</gene>
<protein>
    <submittedName>
        <fullName evidence="1">Uncharacterized protein</fullName>
    </submittedName>
</protein>
<proteinExistence type="predicted"/>
<organism evidence="1 2">
    <name type="scientific">Segatella buccae</name>
    <dbReference type="NCBI Taxonomy" id="28126"/>
    <lineage>
        <taxon>Bacteria</taxon>
        <taxon>Pseudomonadati</taxon>
        <taxon>Bacteroidota</taxon>
        <taxon>Bacteroidia</taxon>
        <taxon>Bacteroidales</taxon>
        <taxon>Prevotellaceae</taxon>
        <taxon>Segatella</taxon>
    </lineage>
</organism>
<dbReference type="AlphaFoldDB" id="A0AAQ1ZM14"/>
<dbReference type="EMBL" id="UGTJ01000002">
    <property type="protein sequence ID" value="SUB96751.1"/>
    <property type="molecule type" value="Genomic_DNA"/>
</dbReference>